<gene>
    <name evidence="1" type="ORF">Sjap_015255</name>
</gene>
<comment type="caution">
    <text evidence="1">The sequence shown here is derived from an EMBL/GenBank/DDBJ whole genome shotgun (WGS) entry which is preliminary data.</text>
</comment>
<accession>A0AAP0IIW8</accession>
<dbReference type="EMBL" id="JBBNAE010000006">
    <property type="protein sequence ID" value="KAK9116308.1"/>
    <property type="molecule type" value="Genomic_DNA"/>
</dbReference>
<name>A0AAP0IIW8_9MAGN</name>
<reference evidence="1 2" key="1">
    <citation type="submission" date="2024-01" db="EMBL/GenBank/DDBJ databases">
        <title>Genome assemblies of Stephania.</title>
        <authorList>
            <person name="Yang L."/>
        </authorList>
    </citation>
    <scope>NUCLEOTIDE SEQUENCE [LARGE SCALE GENOMIC DNA]</scope>
    <source>
        <strain evidence="1">QJT</strain>
        <tissue evidence="1">Leaf</tissue>
    </source>
</reference>
<evidence type="ECO:0000313" key="2">
    <source>
        <dbReference type="Proteomes" id="UP001417504"/>
    </source>
</evidence>
<organism evidence="1 2">
    <name type="scientific">Stephania japonica</name>
    <dbReference type="NCBI Taxonomy" id="461633"/>
    <lineage>
        <taxon>Eukaryota</taxon>
        <taxon>Viridiplantae</taxon>
        <taxon>Streptophyta</taxon>
        <taxon>Embryophyta</taxon>
        <taxon>Tracheophyta</taxon>
        <taxon>Spermatophyta</taxon>
        <taxon>Magnoliopsida</taxon>
        <taxon>Ranunculales</taxon>
        <taxon>Menispermaceae</taxon>
        <taxon>Menispermoideae</taxon>
        <taxon>Cissampelideae</taxon>
        <taxon>Stephania</taxon>
    </lineage>
</organism>
<sequence>MREEVFKSSSHIPLERSLEVFCHDLNFQDHHMAYHSLLTISATPAMSQPRPTLLGDSFYRLISIVLIDSS</sequence>
<dbReference type="AlphaFoldDB" id="A0AAP0IIW8"/>
<protein>
    <submittedName>
        <fullName evidence="1">Uncharacterized protein</fullName>
    </submittedName>
</protein>
<proteinExistence type="predicted"/>
<keyword evidence="2" id="KW-1185">Reference proteome</keyword>
<dbReference type="Proteomes" id="UP001417504">
    <property type="component" value="Unassembled WGS sequence"/>
</dbReference>
<evidence type="ECO:0000313" key="1">
    <source>
        <dbReference type="EMBL" id="KAK9116308.1"/>
    </source>
</evidence>